<reference evidence="5 6" key="2">
    <citation type="submission" date="2016-08" db="EMBL/GenBank/DDBJ databases">
        <title>Pervasive Adenine N6-methylation of Active Genes in Fungi.</title>
        <authorList>
            <consortium name="DOE Joint Genome Institute"/>
            <person name="Mondo S.J."/>
            <person name="Dannebaum R.O."/>
            <person name="Kuo R.C."/>
            <person name="Labutti K."/>
            <person name="Haridas S."/>
            <person name="Kuo A."/>
            <person name="Salamov A."/>
            <person name="Ahrendt S.R."/>
            <person name="Lipzen A."/>
            <person name="Sullivan W."/>
            <person name="Andreopoulos W.B."/>
            <person name="Clum A."/>
            <person name="Lindquist E."/>
            <person name="Daum C."/>
            <person name="Ramamoorthy G.K."/>
            <person name="Gryganskyi A."/>
            <person name="Culley D."/>
            <person name="Magnuson J.K."/>
            <person name="James T.Y."/>
            <person name="O'Malley M.A."/>
            <person name="Stajich J.E."/>
            <person name="Spatafora J.W."/>
            <person name="Visel A."/>
            <person name="Grigoriev I.V."/>
        </authorList>
    </citation>
    <scope>NUCLEOTIDE SEQUENCE [LARGE SCALE GENOMIC DNA]</scope>
    <source>
        <strain evidence="5 6">S4</strain>
    </source>
</reference>
<evidence type="ECO:0000256" key="3">
    <source>
        <dbReference type="ARBA" id="ARBA00023136"/>
    </source>
</evidence>
<accession>A0A1Y1VT62</accession>
<sequence>MKIYLFLLITFLVQCSMGHYLETRANTNDNLPVIEKYYNSRVNVTELSGLKLSATKDFLWGIGDEGQLAQISFRYKVTLMENFKGVDSEGITIDPKTEDLIVCIEPNRVSRITKSSNYTVIKDIFTVKDANGWKKFGLEGITLFNKTQIYVGAQKDALLWHYDIKGNLIKKYQLKNVASKITEIADLSYDEEKNRLWVLDSELRSIFLFNGEITKLLKTYSLNETQIYNPESIAIDRENGNIWIGEDRKDNPKLFRLKMRNL</sequence>
<proteinExistence type="predicted"/>
<name>A0A1Y1VT62_9FUNG</name>
<keyword evidence="2" id="KW-1003">Cell membrane</keyword>
<dbReference type="Proteomes" id="UP000193944">
    <property type="component" value="Unassembled WGS sequence"/>
</dbReference>
<keyword evidence="6" id="KW-1185">Reference proteome</keyword>
<organism evidence="5 6">
    <name type="scientific">Anaeromyces robustus</name>
    <dbReference type="NCBI Taxonomy" id="1754192"/>
    <lineage>
        <taxon>Eukaryota</taxon>
        <taxon>Fungi</taxon>
        <taxon>Fungi incertae sedis</taxon>
        <taxon>Chytridiomycota</taxon>
        <taxon>Chytridiomycota incertae sedis</taxon>
        <taxon>Neocallimastigomycetes</taxon>
        <taxon>Neocallimastigales</taxon>
        <taxon>Neocallimastigaceae</taxon>
        <taxon>Anaeromyces</taxon>
    </lineage>
</organism>
<dbReference type="AlphaFoldDB" id="A0A1Y1VT62"/>
<keyword evidence="3" id="KW-0472">Membrane</keyword>
<dbReference type="SUPFAM" id="SSF50956">
    <property type="entry name" value="Thermostable phytase (3-phytase)"/>
    <property type="match status" value="1"/>
</dbReference>
<dbReference type="InterPro" id="IPR011042">
    <property type="entry name" value="6-blade_b-propeller_TolB-like"/>
</dbReference>
<feature type="chain" id="PRO_5012530769" description="NHL repeat-containing protein" evidence="4">
    <location>
        <begin position="19"/>
        <end position="262"/>
    </location>
</feature>
<reference evidence="5 6" key="1">
    <citation type="submission" date="2016-08" db="EMBL/GenBank/DDBJ databases">
        <title>A Parts List for Fungal Cellulosomes Revealed by Comparative Genomics.</title>
        <authorList>
            <consortium name="DOE Joint Genome Institute"/>
            <person name="Haitjema C.H."/>
            <person name="Gilmore S.P."/>
            <person name="Henske J.K."/>
            <person name="Solomon K.V."/>
            <person name="De Groot R."/>
            <person name="Kuo A."/>
            <person name="Mondo S.J."/>
            <person name="Salamov A.A."/>
            <person name="Labutti K."/>
            <person name="Zhao Z."/>
            <person name="Chiniquy J."/>
            <person name="Barry K."/>
            <person name="Brewer H.M."/>
            <person name="Purvine S.O."/>
            <person name="Wright A.T."/>
            <person name="Boxma B."/>
            <person name="Van Alen T."/>
            <person name="Hackstein J.H."/>
            <person name="Baker S.E."/>
            <person name="Grigoriev I.V."/>
            <person name="O'Malley M.A."/>
        </authorList>
    </citation>
    <scope>NUCLEOTIDE SEQUENCE [LARGE SCALE GENOMIC DNA]</scope>
    <source>
        <strain evidence="5 6">S4</strain>
    </source>
</reference>
<comment type="caution">
    <text evidence="5">The sequence shown here is derived from an EMBL/GenBank/DDBJ whole genome shotgun (WGS) entry which is preliminary data.</text>
</comment>
<dbReference type="GO" id="GO:0005886">
    <property type="term" value="C:plasma membrane"/>
    <property type="evidence" value="ECO:0007669"/>
    <property type="project" value="UniProtKB-SubCell"/>
</dbReference>
<comment type="subcellular location">
    <subcellularLocation>
        <location evidence="1">Cell membrane</location>
    </subcellularLocation>
</comment>
<evidence type="ECO:0000313" key="6">
    <source>
        <dbReference type="Proteomes" id="UP000193944"/>
    </source>
</evidence>
<evidence type="ECO:0000256" key="2">
    <source>
        <dbReference type="ARBA" id="ARBA00022475"/>
    </source>
</evidence>
<evidence type="ECO:0008006" key="7">
    <source>
        <dbReference type="Google" id="ProtNLM"/>
    </source>
</evidence>
<evidence type="ECO:0000256" key="1">
    <source>
        <dbReference type="ARBA" id="ARBA00004236"/>
    </source>
</evidence>
<feature type="signal peptide" evidence="4">
    <location>
        <begin position="1"/>
        <end position="18"/>
    </location>
</feature>
<evidence type="ECO:0000313" key="5">
    <source>
        <dbReference type="EMBL" id="ORX64373.1"/>
    </source>
</evidence>
<evidence type="ECO:0000256" key="4">
    <source>
        <dbReference type="SAM" id="SignalP"/>
    </source>
</evidence>
<gene>
    <name evidence="5" type="ORF">BCR32DRAFT_251133</name>
</gene>
<dbReference type="EMBL" id="MCFG01000530">
    <property type="protein sequence ID" value="ORX64373.1"/>
    <property type="molecule type" value="Genomic_DNA"/>
</dbReference>
<keyword evidence="4" id="KW-0732">Signal</keyword>
<protein>
    <recommendedName>
        <fullName evidence="7">NHL repeat-containing protein</fullName>
    </recommendedName>
</protein>
<dbReference type="Gene3D" id="2.120.10.30">
    <property type="entry name" value="TolB, C-terminal domain"/>
    <property type="match status" value="1"/>
</dbReference>
<dbReference type="InterPro" id="IPR009722">
    <property type="entry name" value="YjiK/CarP"/>
</dbReference>
<dbReference type="Pfam" id="PF06977">
    <property type="entry name" value="SdiA-regulated"/>
    <property type="match status" value="1"/>
</dbReference>